<protein>
    <submittedName>
        <fullName evidence="1">Uncharacterized protein</fullName>
    </submittedName>
</protein>
<sequence>MEALIGIVGVAVLCFLLSALWDFTKKTEKEQQWQAVQMQDRKRKQQAEEEAERYRTSLVKRYKNSPLTREILKTICDGTERNPEEIVIDKSGASGRTDGMVRSYDFLAHRVPELTDSKAFSYEYHPIQNLGVTDCVFVRQQAALAEAIREILGEDYSVEYKDDGRIVVMRLKPTKHF</sequence>
<keyword evidence="2" id="KW-1185">Reference proteome</keyword>
<name>A0A810Q6R3_9FIRM</name>
<evidence type="ECO:0000313" key="2">
    <source>
        <dbReference type="Proteomes" id="UP000681035"/>
    </source>
</evidence>
<organism evidence="1 2">
    <name type="scientific">Vescimonas coprocola</name>
    <dbReference type="NCBI Taxonomy" id="2714355"/>
    <lineage>
        <taxon>Bacteria</taxon>
        <taxon>Bacillati</taxon>
        <taxon>Bacillota</taxon>
        <taxon>Clostridia</taxon>
        <taxon>Eubacteriales</taxon>
        <taxon>Oscillospiraceae</taxon>
        <taxon>Vescimonas</taxon>
    </lineage>
</organism>
<accession>A0A810Q6R3</accession>
<reference evidence="1" key="1">
    <citation type="submission" date="2020-09" db="EMBL/GenBank/DDBJ databases">
        <title>New species isolated from human feces.</title>
        <authorList>
            <person name="Kitahara M."/>
            <person name="Shigeno Y."/>
            <person name="Shime M."/>
            <person name="Matsumoto Y."/>
            <person name="Nakamura S."/>
            <person name="Motooka D."/>
            <person name="Fukuoka S."/>
            <person name="Nishikawa H."/>
            <person name="Benno Y."/>
        </authorList>
    </citation>
    <scope>NUCLEOTIDE SEQUENCE</scope>
    <source>
        <strain evidence="1">MM50</strain>
    </source>
</reference>
<dbReference type="KEGG" id="vcop:MM50RIKEN_20680"/>
<dbReference type="EMBL" id="AP023418">
    <property type="protein sequence ID" value="BCK82305.1"/>
    <property type="molecule type" value="Genomic_DNA"/>
</dbReference>
<gene>
    <name evidence="1" type="ORF">MM50RIKEN_20680</name>
</gene>
<proteinExistence type="predicted"/>
<dbReference type="RefSeq" id="WP_213540819.1">
    <property type="nucleotide sequence ID" value="NZ_AP023418.1"/>
</dbReference>
<dbReference type="AlphaFoldDB" id="A0A810Q6R3"/>
<evidence type="ECO:0000313" key="1">
    <source>
        <dbReference type="EMBL" id="BCK82305.1"/>
    </source>
</evidence>
<dbReference type="Proteomes" id="UP000681035">
    <property type="component" value="Chromosome"/>
</dbReference>